<dbReference type="InterPro" id="IPR015421">
    <property type="entry name" value="PyrdxlP-dep_Trfase_major"/>
</dbReference>
<dbReference type="RefSeq" id="XP_062728407.1">
    <property type="nucleotide sequence ID" value="XM_062882360.1"/>
</dbReference>
<accession>A0ABR0F632</accession>
<dbReference type="PANTHER" id="PTHR42735:SF4">
    <property type="entry name" value="PYRIDOXAL PHOSPHATE-DEPENDENT DECARBOXYLASE FAMILY PROTEIN"/>
    <property type="match status" value="1"/>
</dbReference>
<dbReference type="InterPro" id="IPR015424">
    <property type="entry name" value="PyrdxlP-dep_Trfase"/>
</dbReference>
<dbReference type="GeneID" id="87901842"/>
<dbReference type="Pfam" id="PF00282">
    <property type="entry name" value="Pyridoxal_deC"/>
    <property type="match status" value="1"/>
</dbReference>
<dbReference type="InterPro" id="IPR050477">
    <property type="entry name" value="GrpII_AminoAcid_Decarb"/>
</dbReference>
<evidence type="ECO:0000313" key="5">
    <source>
        <dbReference type="Proteomes" id="UP001322138"/>
    </source>
</evidence>
<evidence type="ECO:0000256" key="1">
    <source>
        <dbReference type="ARBA" id="ARBA00001933"/>
    </source>
</evidence>
<keyword evidence="3" id="KW-0456">Lyase</keyword>
<comment type="caution">
    <text evidence="4">The sequence shown here is derived from an EMBL/GenBank/DDBJ whole genome shotgun (WGS) entry which is preliminary data.</text>
</comment>
<evidence type="ECO:0000313" key="4">
    <source>
        <dbReference type="EMBL" id="KAK4639431.1"/>
    </source>
</evidence>
<dbReference type="PANTHER" id="PTHR42735">
    <property type="match status" value="1"/>
</dbReference>
<dbReference type="Gene3D" id="3.40.640.10">
    <property type="entry name" value="Type I PLP-dependent aspartate aminotransferase-like (Major domain)"/>
    <property type="match status" value="1"/>
</dbReference>
<keyword evidence="2" id="KW-0663">Pyridoxal phosphate</keyword>
<protein>
    <recommendedName>
        <fullName evidence="6">L-tyrosine decarboxylase</fullName>
    </recommendedName>
</protein>
<evidence type="ECO:0000256" key="3">
    <source>
        <dbReference type="ARBA" id="ARBA00023239"/>
    </source>
</evidence>
<dbReference type="SUPFAM" id="SSF53383">
    <property type="entry name" value="PLP-dependent transferases"/>
    <property type="match status" value="1"/>
</dbReference>
<dbReference type="InterPro" id="IPR002129">
    <property type="entry name" value="PyrdxlP-dep_de-COase"/>
</dbReference>
<organism evidence="4 5">
    <name type="scientific">Podospora bellae-mahoneyi</name>
    <dbReference type="NCBI Taxonomy" id="2093777"/>
    <lineage>
        <taxon>Eukaryota</taxon>
        <taxon>Fungi</taxon>
        <taxon>Dikarya</taxon>
        <taxon>Ascomycota</taxon>
        <taxon>Pezizomycotina</taxon>
        <taxon>Sordariomycetes</taxon>
        <taxon>Sordariomycetidae</taxon>
        <taxon>Sordariales</taxon>
        <taxon>Podosporaceae</taxon>
        <taxon>Podospora</taxon>
    </lineage>
</organism>
<proteinExistence type="predicted"/>
<sequence length="1030" mass="114765">MPSGSMLNYAGIRRGTISSQLKTRISHIPFCPVPYFTASILPDHPIITQPLTMADDDNITQHALVSSWFLGPRAENFQVLHDLFGTVLNHQAQARKTLYAGDPEFITEGMKELEDYQNSIKTLTSDVDKLSLELAAKSVPFWSPRYNAHMNMDVALSSIVGYMTAMMYNPNNVATEASPHTTKLEREVGQELARMLGYGTDSWGHITCDGSVANLEAIWAIRNLKFYPFSLKRAIEEGSLNFLAGAFEVKTSTGDAKLFTELSTWELLNLKPSTILEIPSTLAEQYSISSTFLQAALKPYLIQTTGKSVIEQKYGFEPGKFLISATKHYSWPKGGAISGIGSINFIDVDVDEEARMDTNDLRKRLKECVDAKIPIYGVVAIIGSTEHGACDPVAEIVKIRDELERDEGVSFAIHCDAAWGGYFAATLRERGDQDGFLPYVPAMPLQPYTVKQLRNLRHTESITIDPHKSGYINYPAGGLCYRDQRMRYLVTWTSPIVFHQGDALESMGVYGVEGSKPGAAATAAWLTHKTIGLHNDGYGRLLGEAVFSCTKLYCYWATMAPSPESESGADETQGEPDPEHESLKKSLVVVPLIRLPAEKAGESPEAIEAQKELIRNKILNRTNEELFEDKKTWKLLCELAGDLMINAFACNFKIGDDINQDVGEANYLNQWIFSQLSVSSDKDVVAARPLFLTSSVFGEEAYGRCLRTFKTRLGLDDGINLARGDLRFLVNVTMSPWPTSPDFMKTIVKDFRAVALEGIKRCIKRNKLSPDVHGFVMQGVDEIYLTHIPMFNMANHRWQLVITGDLPPDVVEYYKKLRSENPGVVYTLANMEKETLENLLKPGSSTKWRLDVEIPPPGAPPLKDNIELSNIRVIVKESMSYAALETTYPDKMPFYLYGNKNEVHLDHVLKASPNAQISHERVTLDLESDLSDEQLRKGIVAVLDDVFENSIQPLPLDNDTNRVLLESAGLSLTKGAVHSVSVYETYEQYKNGSAPITTGKVTIGETTFANWPAVNMDPADEEEEEHKHKH</sequence>
<reference evidence="4 5" key="1">
    <citation type="journal article" date="2023" name="bioRxiv">
        <title>High-quality genome assemblies of four members of thePodospora anserinaspecies complex.</title>
        <authorList>
            <person name="Ament-Velasquez S.L."/>
            <person name="Vogan A.A."/>
            <person name="Wallerman O."/>
            <person name="Hartmann F."/>
            <person name="Gautier V."/>
            <person name="Silar P."/>
            <person name="Giraud T."/>
            <person name="Johannesson H."/>
        </authorList>
    </citation>
    <scope>NUCLEOTIDE SEQUENCE [LARGE SCALE GENOMIC DNA]</scope>
    <source>
        <strain evidence="4 5">CBS 112042</strain>
    </source>
</reference>
<dbReference type="Proteomes" id="UP001322138">
    <property type="component" value="Unassembled WGS sequence"/>
</dbReference>
<comment type="cofactor">
    <cofactor evidence="1">
        <name>pyridoxal 5'-phosphate</name>
        <dbReference type="ChEBI" id="CHEBI:597326"/>
    </cofactor>
</comment>
<gene>
    <name evidence="4" type="ORF">QC761_708110</name>
</gene>
<keyword evidence="5" id="KW-1185">Reference proteome</keyword>
<evidence type="ECO:0000256" key="2">
    <source>
        <dbReference type="ARBA" id="ARBA00022898"/>
    </source>
</evidence>
<dbReference type="EMBL" id="JAFFGZ010000009">
    <property type="protein sequence ID" value="KAK4639431.1"/>
    <property type="molecule type" value="Genomic_DNA"/>
</dbReference>
<evidence type="ECO:0008006" key="6">
    <source>
        <dbReference type="Google" id="ProtNLM"/>
    </source>
</evidence>
<name>A0ABR0F632_9PEZI</name>